<comment type="caution">
    <text evidence="1">The sequence shown here is derived from an EMBL/GenBank/DDBJ whole genome shotgun (WGS) entry which is preliminary data.</text>
</comment>
<dbReference type="AlphaFoldDB" id="A0A3M7Q9K7"/>
<proteinExistence type="predicted"/>
<feature type="non-terminal residue" evidence="1">
    <location>
        <position position="65"/>
    </location>
</feature>
<gene>
    <name evidence="1" type="ORF">BpHYR1_043192</name>
</gene>
<dbReference type="EMBL" id="REGN01006973">
    <property type="protein sequence ID" value="RNA07651.1"/>
    <property type="molecule type" value="Genomic_DNA"/>
</dbReference>
<accession>A0A3M7Q9K7</accession>
<reference evidence="1 2" key="1">
    <citation type="journal article" date="2018" name="Sci. Rep.">
        <title>Genomic signatures of local adaptation to the degree of environmental predictability in rotifers.</title>
        <authorList>
            <person name="Franch-Gras L."/>
            <person name="Hahn C."/>
            <person name="Garcia-Roger E.M."/>
            <person name="Carmona M.J."/>
            <person name="Serra M."/>
            <person name="Gomez A."/>
        </authorList>
    </citation>
    <scope>NUCLEOTIDE SEQUENCE [LARGE SCALE GENOMIC DNA]</scope>
    <source>
        <strain evidence="1">HYR1</strain>
    </source>
</reference>
<evidence type="ECO:0000313" key="1">
    <source>
        <dbReference type="EMBL" id="RNA07651.1"/>
    </source>
</evidence>
<dbReference type="Proteomes" id="UP000276133">
    <property type="component" value="Unassembled WGS sequence"/>
</dbReference>
<evidence type="ECO:0000313" key="2">
    <source>
        <dbReference type="Proteomes" id="UP000276133"/>
    </source>
</evidence>
<sequence>MNTRLLKNGLKLQLKSRDEQVDYLLILDQNSDLGVYQNRFEVPDSMDFDRLCEGAIDVTPLKNSK</sequence>
<name>A0A3M7Q9K7_BRAPC</name>
<protein>
    <submittedName>
        <fullName evidence="1">Uncharacterized protein</fullName>
    </submittedName>
</protein>
<organism evidence="1 2">
    <name type="scientific">Brachionus plicatilis</name>
    <name type="common">Marine rotifer</name>
    <name type="synonym">Brachionus muelleri</name>
    <dbReference type="NCBI Taxonomy" id="10195"/>
    <lineage>
        <taxon>Eukaryota</taxon>
        <taxon>Metazoa</taxon>
        <taxon>Spiralia</taxon>
        <taxon>Gnathifera</taxon>
        <taxon>Rotifera</taxon>
        <taxon>Eurotatoria</taxon>
        <taxon>Monogononta</taxon>
        <taxon>Pseudotrocha</taxon>
        <taxon>Ploima</taxon>
        <taxon>Brachionidae</taxon>
        <taxon>Brachionus</taxon>
    </lineage>
</organism>
<keyword evidence="2" id="KW-1185">Reference proteome</keyword>